<organism evidence="1 2">
    <name type="scientific">Hyaloperonospora brassicae</name>
    <name type="common">Brassica downy mildew</name>
    <name type="synonym">Peronospora brassicae</name>
    <dbReference type="NCBI Taxonomy" id="162125"/>
    <lineage>
        <taxon>Eukaryota</taxon>
        <taxon>Sar</taxon>
        <taxon>Stramenopiles</taxon>
        <taxon>Oomycota</taxon>
        <taxon>Peronosporomycetes</taxon>
        <taxon>Peronosporales</taxon>
        <taxon>Peronosporaceae</taxon>
        <taxon>Hyaloperonospora</taxon>
    </lineage>
</organism>
<protein>
    <recommendedName>
        <fullName evidence="3">RxLR effector candidate protein</fullName>
    </recommendedName>
</protein>
<keyword evidence="2" id="KW-1185">Reference proteome</keyword>
<dbReference type="AlphaFoldDB" id="A0AAV0US74"/>
<evidence type="ECO:0000313" key="1">
    <source>
        <dbReference type="EMBL" id="CAI5739751.1"/>
    </source>
</evidence>
<gene>
    <name evidence="1" type="ORF">HBR001_LOCUS7931</name>
</gene>
<evidence type="ECO:0008006" key="3">
    <source>
        <dbReference type="Google" id="ProtNLM"/>
    </source>
</evidence>
<reference evidence="1" key="1">
    <citation type="submission" date="2022-12" db="EMBL/GenBank/DDBJ databases">
        <authorList>
            <person name="Webb A."/>
        </authorList>
    </citation>
    <scope>NUCLEOTIDE SEQUENCE</scope>
    <source>
        <strain evidence="1">Hp1</strain>
    </source>
</reference>
<sequence>MDTLPAHWVWPPLDAPEERRDGTMTKRKFMALFELLFWFNLKNIRGEERINPAWKVSWVVSRKRDTIAEKDGEME</sequence>
<evidence type="ECO:0000313" key="2">
    <source>
        <dbReference type="Proteomes" id="UP001162031"/>
    </source>
</evidence>
<accession>A0AAV0US74</accession>
<name>A0AAV0US74_HYABA</name>
<comment type="caution">
    <text evidence="1">The sequence shown here is derived from an EMBL/GenBank/DDBJ whole genome shotgun (WGS) entry which is preliminary data.</text>
</comment>
<dbReference type="Proteomes" id="UP001162031">
    <property type="component" value="Unassembled WGS sequence"/>
</dbReference>
<dbReference type="EMBL" id="CANTFL010001429">
    <property type="protein sequence ID" value="CAI5739751.1"/>
    <property type="molecule type" value="Genomic_DNA"/>
</dbReference>
<proteinExistence type="predicted"/>